<reference evidence="1" key="1">
    <citation type="submission" date="2024-09" db="EMBL/GenBank/DDBJ databases">
        <title>Draft Genome Sequences of Neofusicoccum parvum.</title>
        <authorList>
            <person name="Ashida A."/>
            <person name="Camagna M."/>
            <person name="Tanaka A."/>
            <person name="Takemoto D."/>
        </authorList>
    </citation>
    <scope>NUCLEOTIDE SEQUENCE</scope>
    <source>
        <strain evidence="1">PPO83</strain>
    </source>
</reference>
<evidence type="ECO:0000313" key="1">
    <source>
        <dbReference type="EMBL" id="GME23835.1"/>
    </source>
</evidence>
<organism evidence="1 2">
    <name type="scientific">Neofusicoccum parvum</name>
    <dbReference type="NCBI Taxonomy" id="310453"/>
    <lineage>
        <taxon>Eukaryota</taxon>
        <taxon>Fungi</taxon>
        <taxon>Dikarya</taxon>
        <taxon>Ascomycota</taxon>
        <taxon>Pezizomycotina</taxon>
        <taxon>Dothideomycetes</taxon>
        <taxon>Dothideomycetes incertae sedis</taxon>
        <taxon>Botryosphaeriales</taxon>
        <taxon>Botryosphaeriaceae</taxon>
        <taxon>Neofusicoccum</taxon>
    </lineage>
</organism>
<keyword evidence="2" id="KW-1185">Reference proteome</keyword>
<dbReference type="Proteomes" id="UP001165186">
    <property type="component" value="Unassembled WGS sequence"/>
</dbReference>
<proteinExistence type="predicted"/>
<name>A0ACB5RTG3_9PEZI</name>
<evidence type="ECO:0000313" key="2">
    <source>
        <dbReference type="Proteomes" id="UP001165186"/>
    </source>
</evidence>
<protein>
    <submittedName>
        <fullName evidence="1">Mfs monocarboxylate transporter</fullName>
    </submittedName>
</protein>
<gene>
    <name evidence="1" type="primary">g8570</name>
    <name evidence="1" type="ORF">NpPPO83_00008570</name>
</gene>
<comment type="caution">
    <text evidence="1">The sequence shown here is derived from an EMBL/GenBank/DDBJ whole genome shotgun (WGS) entry which is preliminary data.</text>
</comment>
<accession>A0ACB5RTG3</accession>
<dbReference type="EMBL" id="BSXG01000009">
    <property type="protein sequence ID" value="GME23835.1"/>
    <property type="molecule type" value="Genomic_DNA"/>
</dbReference>
<sequence length="464" mass="49845">MSSPGNTPDKEATSATVGETVTPSPPIEISPSSDPPDGGLLAWLQVAGSFALYWNHLGLLNSFGAFQTYYEDHLLKDSSPSAISWIGSIQVFCLMSLSVFVGPLFDAGYCKALIISGTFLVTCGFMLTSIGTQFWHILLSQGICMGLGTCCLQIPSIAVVPRYFVKRRARAMAFATVGSSLGATIYPLMFQNLQPRIGFGWTVRIMGFISFAMCSFSIAVIRPRQTSATAAQPKKGFSPRRFVDPTALKDRNFIIYTIAIFFSNIAYFEPIFYLQSYAMEHGMQGQNLAKYLLSILNASSIPGRIVPSFVADKIGSLQTYIWISALSGGSILYWISVTNTAGNIAFSVLYGFFSGGVVSLAPVVLTHITSDLNLLGTRLGMVSVLKGIGSLIGPPISGALLEATGNYLGLQLFAGLSLIVTAFFSLDFLPSLGALANPITNNTQLNAFTGRSNPCTANLYVNKE</sequence>